<dbReference type="InterPro" id="IPR050706">
    <property type="entry name" value="Cyclic-di-GMP_PDE-like"/>
</dbReference>
<evidence type="ECO:0000259" key="1">
    <source>
        <dbReference type="PROSITE" id="PS50883"/>
    </source>
</evidence>
<dbReference type="PANTHER" id="PTHR33121">
    <property type="entry name" value="CYCLIC DI-GMP PHOSPHODIESTERASE PDEF"/>
    <property type="match status" value="1"/>
</dbReference>
<feature type="domain" description="EAL" evidence="1">
    <location>
        <begin position="7"/>
        <end position="258"/>
    </location>
</feature>
<dbReference type="SMART" id="SM00052">
    <property type="entry name" value="EAL"/>
    <property type="match status" value="1"/>
</dbReference>
<evidence type="ECO:0000313" key="3">
    <source>
        <dbReference type="Proteomes" id="UP000831787"/>
    </source>
</evidence>
<dbReference type="CDD" id="cd01948">
    <property type="entry name" value="EAL"/>
    <property type="match status" value="1"/>
</dbReference>
<dbReference type="Pfam" id="PF00563">
    <property type="entry name" value="EAL"/>
    <property type="match status" value="1"/>
</dbReference>
<dbReference type="SUPFAM" id="SSF141868">
    <property type="entry name" value="EAL domain-like"/>
    <property type="match status" value="1"/>
</dbReference>
<dbReference type="EMBL" id="CP095073">
    <property type="protein sequence ID" value="UOQ43414.1"/>
    <property type="molecule type" value="Genomic_DNA"/>
</dbReference>
<dbReference type="Proteomes" id="UP000831787">
    <property type="component" value="Chromosome"/>
</dbReference>
<name>A0ABY4EGY9_9BACI</name>
<dbReference type="Gene3D" id="3.20.20.450">
    <property type="entry name" value="EAL domain"/>
    <property type="match status" value="1"/>
</dbReference>
<organism evidence="2 3">
    <name type="scientific">Halobacillus salinarum</name>
    <dbReference type="NCBI Taxonomy" id="2932257"/>
    <lineage>
        <taxon>Bacteria</taxon>
        <taxon>Bacillati</taxon>
        <taxon>Bacillota</taxon>
        <taxon>Bacilli</taxon>
        <taxon>Bacillales</taxon>
        <taxon>Bacillaceae</taxon>
        <taxon>Halobacillus</taxon>
    </lineage>
</organism>
<evidence type="ECO:0000313" key="2">
    <source>
        <dbReference type="EMBL" id="UOQ43414.1"/>
    </source>
</evidence>
<dbReference type="PANTHER" id="PTHR33121:SF76">
    <property type="entry name" value="SIGNALING PROTEIN"/>
    <property type="match status" value="1"/>
</dbReference>
<dbReference type="InterPro" id="IPR001633">
    <property type="entry name" value="EAL_dom"/>
</dbReference>
<sequence>MSAKPPINQTHHQLMQWLMQKQFSIHFQPIVHVPTHTIQGYEALTRIPSNENIKNSEQLFQCAVEANQIFRLEKLTRELAIDWIEPYLHSNQKLWVNLTPAVIHDESFTPGFTHSVLKKSKISPAQVVFEITEQSAAKDLKGFRMLLNHYRDQGFQIAIDDVGSGYSSLQLISELKPDFLKVDRSLVTNINQLPEKQYMLEGLQHISYKMDSLLIAEGVETEKEFNQLTSMGVQYIQGYFIAKPAFPPPKLSFSLIHNMQSKHKIRFSLTINERTTLHDVVHWMTEYEGQFNQSFALVDTINVRAVIPLLDIIRFAGSLLLSLGEWEQPVWEKLLEWRKYKYKSPLFHS</sequence>
<accession>A0ABY4EGY9</accession>
<dbReference type="PROSITE" id="PS50883">
    <property type="entry name" value="EAL"/>
    <property type="match status" value="1"/>
</dbReference>
<protein>
    <submittedName>
        <fullName evidence="2">EAL domain-containing protein</fullName>
    </submittedName>
</protein>
<gene>
    <name evidence="2" type="ORF">MUN89_16020</name>
</gene>
<dbReference type="InterPro" id="IPR035919">
    <property type="entry name" value="EAL_sf"/>
</dbReference>
<reference evidence="2 3" key="1">
    <citation type="submission" date="2022-04" db="EMBL/GenBank/DDBJ databases">
        <title>Halobacillus sp. isolated from saltern.</title>
        <authorList>
            <person name="Won M."/>
            <person name="Lee C.-M."/>
            <person name="Woen H.-Y."/>
            <person name="Kwon S.-W."/>
        </authorList>
    </citation>
    <scope>NUCLEOTIDE SEQUENCE [LARGE SCALE GENOMIC DNA]</scope>
    <source>
        <strain evidence="2 3">SSBR10-3</strain>
    </source>
</reference>
<keyword evidence="3" id="KW-1185">Reference proteome</keyword>
<dbReference type="RefSeq" id="WP_244708773.1">
    <property type="nucleotide sequence ID" value="NZ_CP095073.1"/>
</dbReference>
<proteinExistence type="predicted"/>